<dbReference type="GO" id="GO:0003700">
    <property type="term" value="F:DNA-binding transcription factor activity"/>
    <property type="evidence" value="ECO:0007669"/>
    <property type="project" value="InterPro"/>
</dbReference>
<comment type="caution">
    <text evidence="5">The sequence shown here is derived from an EMBL/GenBank/DDBJ whole genome shotgun (WGS) entry which is preliminary data.</text>
</comment>
<dbReference type="InterPro" id="IPR046532">
    <property type="entry name" value="DUF6597"/>
</dbReference>
<dbReference type="InterPro" id="IPR050204">
    <property type="entry name" value="AraC_XylS_family_regulators"/>
</dbReference>
<dbReference type="SUPFAM" id="SSF46689">
    <property type="entry name" value="Homeodomain-like"/>
    <property type="match status" value="1"/>
</dbReference>
<keyword evidence="3" id="KW-0804">Transcription</keyword>
<evidence type="ECO:0000259" key="4">
    <source>
        <dbReference type="PROSITE" id="PS01124"/>
    </source>
</evidence>
<dbReference type="InterPro" id="IPR018062">
    <property type="entry name" value="HTH_AraC-typ_CS"/>
</dbReference>
<dbReference type="SMART" id="SM00342">
    <property type="entry name" value="HTH_ARAC"/>
    <property type="match status" value="1"/>
</dbReference>
<dbReference type="PROSITE" id="PS00041">
    <property type="entry name" value="HTH_ARAC_FAMILY_1"/>
    <property type="match status" value="1"/>
</dbReference>
<organism evidence="5 6">
    <name type="scientific">Lawsonibacter faecis</name>
    <dbReference type="NCBI Taxonomy" id="2763052"/>
    <lineage>
        <taxon>Bacteria</taxon>
        <taxon>Bacillati</taxon>
        <taxon>Bacillota</taxon>
        <taxon>Clostridia</taxon>
        <taxon>Eubacteriales</taxon>
        <taxon>Oscillospiraceae</taxon>
        <taxon>Lawsonibacter</taxon>
    </lineage>
</organism>
<protein>
    <submittedName>
        <fullName evidence="5">AraC family transcriptional regulator</fullName>
    </submittedName>
</protein>
<name>A0A8J6M7W4_9FIRM</name>
<evidence type="ECO:0000256" key="1">
    <source>
        <dbReference type="ARBA" id="ARBA00023015"/>
    </source>
</evidence>
<dbReference type="Proteomes" id="UP000607645">
    <property type="component" value="Unassembled WGS sequence"/>
</dbReference>
<keyword evidence="1" id="KW-0805">Transcription regulation</keyword>
<proteinExistence type="predicted"/>
<dbReference type="Pfam" id="PF20240">
    <property type="entry name" value="DUF6597"/>
    <property type="match status" value="1"/>
</dbReference>
<dbReference type="PROSITE" id="PS01124">
    <property type="entry name" value="HTH_ARAC_FAMILY_2"/>
    <property type="match status" value="1"/>
</dbReference>
<evidence type="ECO:0000313" key="5">
    <source>
        <dbReference type="EMBL" id="MBC5737072.1"/>
    </source>
</evidence>
<sequence length="272" mass="29651">MRLHFKNRYGVQVARTPTHIYLLPHPALRDVVAHYTLCLPAPGAADAGALDLIPDAAGCLVYTLLPGGELDGRMYGPTTKVVTVEADFESCPFRFFVEFRPGGLSSFTPIPQHELADKVCLLEDAAPPLLALVRSLFGHEADLDEFVRGVDLRLAALHTGPAPILPMLRHLAGHFAPASAADLAADAGYSQRHLSRLFREGSGLSAKAFSRVLRINEAVRRLPAAPSLTALAQDLGYYDQPHFIHDFRAVCGVPPSAYLERMAGFYNEPLKF</sequence>
<keyword evidence="2" id="KW-0238">DNA-binding</keyword>
<dbReference type="GO" id="GO:0043565">
    <property type="term" value="F:sequence-specific DNA binding"/>
    <property type="evidence" value="ECO:0007669"/>
    <property type="project" value="InterPro"/>
</dbReference>
<evidence type="ECO:0000256" key="3">
    <source>
        <dbReference type="ARBA" id="ARBA00023163"/>
    </source>
</evidence>
<feature type="domain" description="HTH araC/xylS-type" evidence="4">
    <location>
        <begin position="179"/>
        <end position="261"/>
    </location>
</feature>
<dbReference type="InterPro" id="IPR018060">
    <property type="entry name" value="HTH_AraC"/>
</dbReference>
<dbReference type="EMBL" id="JACOPQ010000005">
    <property type="protein sequence ID" value="MBC5737072.1"/>
    <property type="molecule type" value="Genomic_DNA"/>
</dbReference>
<reference evidence="5" key="1">
    <citation type="submission" date="2020-08" db="EMBL/GenBank/DDBJ databases">
        <title>Genome public.</title>
        <authorList>
            <person name="Liu C."/>
            <person name="Sun Q."/>
        </authorList>
    </citation>
    <scope>NUCLEOTIDE SEQUENCE</scope>
    <source>
        <strain evidence="5">NSJ-52</strain>
    </source>
</reference>
<evidence type="ECO:0000313" key="6">
    <source>
        <dbReference type="Proteomes" id="UP000607645"/>
    </source>
</evidence>
<dbReference type="AlphaFoldDB" id="A0A8J6M7W4"/>
<keyword evidence="6" id="KW-1185">Reference proteome</keyword>
<accession>A0A8J6M7W4</accession>
<dbReference type="Pfam" id="PF12833">
    <property type="entry name" value="HTH_18"/>
    <property type="match status" value="1"/>
</dbReference>
<dbReference type="InterPro" id="IPR009057">
    <property type="entry name" value="Homeodomain-like_sf"/>
</dbReference>
<dbReference type="Gene3D" id="1.10.10.60">
    <property type="entry name" value="Homeodomain-like"/>
    <property type="match status" value="1"/>
</dbReference>
<evidence type="ECO:0000256" key="2">
    <source>
        <dbReference type="ARBA" id="ARBA00023125"/>
    </source>
</evidence>
<gene>
    <name evidence="5" type="ORF">H8S62_08605</name>
</gene>
<dbReference type="RefSeq" id="WP_186919026.1">
    <property type="nucleotide sequence ID" value="NZ_JACOPQ010000005.1"/>
</dbReference>
<dbReference type="PANTHER" id="PTHR46796">
    <property type="entry name" value="HTH-TYPE TRANSCRIPTIONAL ACTIVATOR RHAS-RELATED"/>
    <property type="match status" value="1"/>
</dbReference>